<sequence length="223" mass="24761">MQEPDPDSPRSATPQEAAAGSAPAEPDRKPPGRPRDPTLEGRVHDAAMRLYAEHGWSGFSIERIAREAGVGKAAIYARWPNRQALLAAAFDLRWEPMKDLDTGSLRGDLAEWVALSMARFADNRSGMVMNAQVDALRHPDFREIIAPFQATAARRMRKIFHRARDRGELAADIDLDLAVLMVVGPTTQRHARIEATPHEMTGDETARFCDALVDLLMRAFAPR</sequence>
<dbReference type="InterPro" id="IPR009057">
    <property type="entry name" value="Homeodomain-like_sf"/>
</dbReference>
<evidence type="ECO:0000256" key="5">
    <source>
        <dbReference type="SAM" id="MobiDB-lite"/>
    </source>
</evidence>
<keyword evidence="1" id="KW-0805">Transcription regulation</keyword>
<dbReference type="Gene3D" id="1.10.357.10">
    <property type="entry name" value="Tetracycline Repressor, domain 2"/>
    <property type="match status" value="1"/>
</dbReference>
<feature type="domain" description="HTH tetR-type" evidence="6">
    <location>
        <begin position="37"/>
        <end position="97"/>
    </location>
</feature>
<keyword evidence="8" id="KW-1185">Reference proteome</keyword>
<evidence type="ECO:0000256" key="2">
    <source>
        <dbReference type="ARBA" id="ARBA00023125"/>
    </source>
</evidence>
<gene>
    <name evidence="7" type="ORF">SAMN05444336_105227</name>
</gene>
<dbReference type="Proteomes" id="UP000199118">
    <property type="component" value="Unassembled WGS sequence"/>
</dbReference>
<dbReference type="InterPro" id="IPR001647">
    <property type="entry name" value="HTH_TetR"/>
</dbReference>
<dbReference type="OrthoDB" id="9814200at2"/>
<dbReference type="SUPFAM" id="SSF46689">
    <property type="entry name" value="Homeodomain-like"/>
    <property type="match status" value="1"/>
</dbReference>
<feature type="compositionally biased region" description="Basic and acidic residues" evidence="5">
    <location>
        <begin position="25"/>
        <end position="40"/>
    </location>
</feature>
<protein>
    <submittedName>
        <fullName evidence="7">Transcriptional regulator, TetR family</fullName>
    </submittedName>
</protein>
<proteinExistence type="predicted"/>
<dbReference type="EMBL" id="FNMZ01000005">
    <property type="protein sequence ID" value="SDX47582.1"/>
    <property type="molecule type" value="Genomic_DNA"/>
</dbReference>
<dbReference type="PANTHER" id="PTHR30055:SF148">
    <property type="entry name" value="TETR-FAMILY TRANSCRIPTIONAL REGULATOR"/>
    <property type="match status" value="1"/>
</dbReference>
<keyword evidence="2 4" id="KW-0238">DNA-binding</keyword>
<name>A0A1H3C048_9RHOB</name>
<dbReference type="PANTHER" id="PTHR30055">
    <property type="entry name" value="HTH-TYPE TRANSCRIPTIONAL REGULATOR RUTR"/>
    <property type="match status" value="1"/>
</dbReference>
<dbReference type="AlphaFoldDB" id="A0A1H3C048"/>
<dbReference type="InterPro" id="IPR036271">
    <property type="entry name" value="Tet_transcr_reg_TetR-rel_C_sf"/>
</dbReference>
<dbReference type="Pfam" id="PF00440">
    <property type="entry name" value="TetR_N"/>
    <property type="match status" value="1"/>
</dbReference>
<evidence type="ECO:0000313" key="7">
    <source>
        <dbReference type="EMBL" id="SDX47582.1"/>
    </source>
</evidence>
<dbReference type="STRING" id="356660.SAMN05444336_105227"/>
<keyword evidence="3" id="KW-0804">Transcription</keyword>
<dbReference type="PROSITE" id="PS50977">
    <property type="entry name" value="HTH_TETR_2"/>
    <property type="match status" value="1"/>
</dbReference>
<dbReference type="Gene3D" id="1.10.10.60">
    <property type="entry name" value="Homeodomain-like"/>
    <property type="match status" value="1"/>
</dbReference>
<dbReference type="InterPro" id="IPR050109">
    <property type="entry name" value="HTH-type_TetR-like_transc_reg"/>
</dbReference>
<dbReference type="RefSeq" id="WP_092683342.1">
    <property type="nucleotide sequence ID" value="NZ_FNMZ01000005.1"/>
</dbReference>
<evidence type="ECO:0000256" key="3">
    <source>
        <dbReference type="ARBA" id="ARBA00023163"/>
    </source>
</evidence>
<accession>A0A1H3C048</accession>
<evidence type="ECO:0000259" key="6">
    <source>
        <dbReference type="PROSITE" id="PS50977"/>
    </source>
</evidence>
<feature type="DNA-binding region" description="H-T-H motif" evidence="4">
    <location>
        <begin position="60"/>
        <end position="79"/>
    </location>
</feature>
<organism evidence="7 8">
    <name type="scientific">Albimonas donghaensis</name>
    <dbReference type="NCBI Taxonomy" id="356660"/>
    <lineage>
        <taxon>Bacteria</taxon>
        <taxon>Pseudomonadati</taxon>
        <taxon>Pseudomonadota</taxon>
        <taxon>Alphaproteobacteria</taxon>
        <taxon>Rhodobacterales</taxon>
        <taxon>Paracoccaceae</taxon>
        <taxon>Albimonas</taxon>
    </lineage>
</organism>
<dbReference type="GO" id="GO:0000976">
    <property type="term" value="F:transcription cis-regulatory region binding"/>
    <property type="evidence" value="ECO:0007669"/>
    <property type="project" value="TreeGrafter"/>
</dbReference>
<reference evidence="7 8" key="1">
    <citation type="submission" date="2016-10" db="EMBL/GenBank/DDBJ databases">
        <authorList>
            <person name="de Groot N.N."/>
        </authorList>
    </citation>
    <scope>NUCLEOTIDE SEQUENCE [LARGE SCALE GENOMIC DNA]</scope>
    <source>
        <strain evidence="7 8">DSM 17890</strain>
    </source>
</reference>
<evidence type="ECO:0000256" key="4">
    <source>
        <dbReference type="PROSITE-ProRule" id="PRU00335"/>
    </source>
</evidence>
<dbReference type="SUPFAM" id="SSF48498">
    <property type="entry name" value="Tetracyclin repressor-like, C-terminal domain"/>
    <property type="match status" value="1"/>
</dbReference>
<dbReference type="PRINTS" id="PR00455">
    <property type="entry name" value="HTHTETR"/>
</dbReference>
<evidence type="ECO:0000313" key="8">
    <source>
        <dbReference type="Proteomes" id="UP000199118"/>
    </source>
</evidence>
<dbReference type="Pfam" id="PF16859">
    <property type="entry name" value="TetR_C_11"/>
    <property type="match status" value="1"/>
</dbReference>
<dbReference type="GO" id="GO:0003700">
    <property type="term" value="F:DNA-binding transcription factor activity"/>
    <property type="evidence" value="ECO:0007669"/>
    <property type="project" value="TreeGrafter"/>
</dbReference>
<dbReference type="InterPro" id="IPR011075">
    <property type="entry name" value="TetR_C"/>
</dbReference>
<feature type="region of interest" description="Disordered" evidence="5">
    <location>
        <begin position="1"/>
        <end position="40"/>
    </location>
</feature>
<evidence type="ECO:0000256" key="1">
    <source>
        <dbReference type="ARBA" id="ARBA00023015"/>
    </source>
</evidence>